<evidence type="ECO:0000256" key="6">
    <source>
        <dbReference type="SAM" id="MobiDB-lite"/>
    </source>
</evidence>
<feature type="transmembrane region" description="Helical" evidence="7">
    <location>
        <begin position="448"/>
        <end position="473"/>
    </location>
</feature>
<dbReference type="PROSITE" id="PS50850">
    <property type="entry name" value="MFS"/>
    <property type="match status" value="1"/>
</dbReference>
<dbReference type="GO" id="GO:0016020">
    <property type="term" value="C:membrane"/>
    <property type="evidence" value="ECO:0007669"/>
    <property type="project" value="UniProtKB-SubCell"/>
</dbReference>
<feature type="transmembrane region" description="Helical" evidence="7">
    <location>
        <begin position="313"/>
        <end position="333"/>
    </location>
</feature>
<feature type="transmembrane region" description="Helical" evidence="7">
    <location>
        <begin position="121"/>
        <end position="143"/>
    </location>
</feature>
<organism evidence="9 10">
    <name type="scientific">Pyrenophora seminiperda CCB06</name>
    <dbReference type="NCBI Taxonomy" id="1302712"/>
    <lineage>
        <taxon>Eukaryota</taxon>
        <taxon>Fungi</taxon>
        <taxon>Dikarya</taxon>
        <taxon>Ascomycota</taxon>
        <taxon>Pezizomycotina</taxon>
        <taxon>Dothideomycetes</taxon>
        <taxon>Pleosporomycetidae</taxon>
        <taxon>Pleosporales</taxon>
        <taxon>Pleosporineae</taxon>
        <taxon>Pleosporaceae</taxon>
        <taxon>Pyrenophora</taxon>
    </lineage>
</organism>
<dbReference type="PRINTS" id="PR01035">
    <property type="entry name" value="TCRTETA"/>
</dbReference>
<feature type="compositionally biased region" description="Pro residues" evidence="6">
    <location>
        <begin position="50"/>
        <end position="61"/>
    </location>
</feature>
<dbReference type="Gene3D" id="1.20.1250.20">
    <property type="entry name" value="MFS general substrate transporter like domains"/>
    <property type="match status" value="1"/>
</dbReference>
<evidence type="ECO:0000256" key="1">
    <source>
        <dbReference type="ARBA" id="ARBA00004141"/>
    </source>
</evidence>
<feature type="transmembrane region" description="Helical" evidence="7">
    <location>
        <begin position="155"/>
        <end position="174"/>
    </location>
</feature>
<feature type="region of interest" description="Disordered" evidence="6">
    <location>
        <begin position="48"/>
        <end position="77"/>
    </location>
</feature>
<dbReference type="PANTHER" id="PTHR23504">
    <property type="entry name" value="MAJOR FACILITATOR SUPERFAMILY DOMAIN-CONTAINING PROTEIN 10"/>
    <property type="match status" value="1"/>
</dbReference>
<evidence type="ECO:0000256" key="4">
    <source>
        <dbReference type="ARBA" id="ARBA00022989"/>
    </source>
</evidence>
<feature type="transmembrane region" description="Helical" evidence="7">
    <location>
        <begin position="485"/>
        <end position="504"/>
    </location>
</feature>
<dbReference type="SUPFAM" id="SSF103473">
    <property type="entry name" value="MFS general substrate transporter"/>
    <property type="match status" value="1"/>
</dbReference>
<reference evidence="9 10" key="1">
    <citation type="journal article" date="2014" name="PLoS ONE">
        <title>De novo Genome Assembly of the Fungal Plant Pathogen Pyrenophora semeniperda.</title>
        <authorList>
            <person name="Soliai M.M."/>
            <person name="Meyer S.E."/>
            <person name="Udall J.A."/>
            <person name="Elzinga D.E."/>
            <person name="Hermansen R.A."/>
            <person name="Bodily P.M."/>
            <person name="Hart A.A."/>
            <person name="Coleman C.E."/>
        </authorList>
    </citation>
    <scope>NUCLEOTIDE SEQUENCE [LARGE SCALE GENOMIC DNA]</scope>
    <source>
        <strain evidence="9 10">CCB06</strain>
        <tissue evidence="9">Mycelium</tissue>
    </source>
</reference>
<feature type="transmembrane region" description="Helical" evidence="7">
    <location>
        <begin position="180"/>
        <end position="200"/>
    </location>
</feature>
<evidence type="ECO:0000313" key="10">
    <source>
        <dbReference type="Proteomes" id="UP000265663"/>
    </source>
</evidence>
<dbReference type="CDD" id="cd17330">
    <property type="entry name" value="MFS_SLC46_TetA_like"/>
    <property type="match status" value="1"/>
</dbReference>
<feature type="transmembrane region" description="Helical" evidence="7">
    <location>
        <begin position="409"/>
        <end position="436"/>
    </location>
</feature>
<evidence type="ECO:0000256" key="3">
    <source>
        <dbReference type="ARBA" id="ARBA00022692"/>
    </source>
</evidence>
<keyword evidence="3 7" id="KW-0812">Transmembrane</keyword>
<feature type="transmembrane region" description="Helical" evidence="7">
    <location>
        <begin position="85"/>
        <end position="106"/>
    </location>
</feature>
<dbReference type="EMBL" id="KE747810">
    <property type="protein sequence ID" value="RMZ67221.1"/>
    <property type="molecule type" value="Genomic_DNA"/>
</dbReference>
<dbReference type="GO" id="GO:0022857">
    <property type="term" value="F:transmembrane transporter activity"/>
    <property type="evidence" value="ECO:0007669"/>
    <property type="project" value="InterPro"/>
</dbReference>
<sequence length="521" mass="56526">MSQQTLTHYREKTEHRILHRQEKIISPGDDSFDIIGLCSFFRPSKGVEPTPLPEPADPPLQPSSTEAGDGSQDEDDGKPLPKAQVLLLCYASCVAPIAFFSIFPYINFMIEKVGGVEKEDVGFYSGLIESLFSATQMCVMILWGKASDRYGRKPVLVLSLFGLTIATALFGMSQTLWQMVLFRCIDGVFAGTIVTVRAMLSENSTKHTQARAFSFFAFSSNMGIFIGPLIGGALERPADKFPSSFGKMQFWNDYPYALPNFLVASIGLSAAIATLLFVKETLHIHTDNKKNSSPKAKLSIGELIKYPGVTPVLLVYNYVMLLAFTFTAVFPVAQYTPVDLGGLGFSPGLIAACTGLNGASQAAWLLIVFPILHKRLGTGRVLWLCALAWPVLFVLAPAFNVLLRYGQNVIFWATAPPLVVLASGVAMAFTSVQLALNDISPSHETLGTLNSVALAIQSGIRSFAPALATSIYAVGVKYNILGGQLFWLFQVVLACGLFVLLKFLPAKVRGDAKARKQGDLA</sequence>
<accession>A0A3M7LYC8</accession>
<evidence type="ECO:0000256" key="2">
    <source>
        <dbReference type="ARBA" id="ARBA00022448"/>
    </source>
</evidence>
<dbReference type="InterPro" id="IPR001958">
    <property type="entry name" value="Tet-R_TetA/multi-R_MdtG-like"/>
</dbReference>
<evidence type="ECO:0000256" key="7">
    <source>
        <dbReference type="SAM" id="Phobius"/>
    </source>
</evidence>
<feature type="domain" description="Major facilitator superfamily (MFS) profile" evidence="8">
    <location>
        <begin position="84"/>
        <end position="508"/>
    </location>
</feature>
<evidence type="ECO:0000256" key="5">
    <source>
        <dbReference type="ARBA" id="ARBA00023136"/>
    </source>
</evidence>
<keyword evidence="5 7" id="KW-0472">Membrane</keyword>
<feature type="transmembrane region" description="Helical" evidence="7">
    <location>
        <begin position="381"/>
        <end position="403"/>
    </location>
</feature>
<gene>
    <name evidence="9" type="ORF">GMOD_00001112</name>
</gene>
<dbReference type="Pfam" id="PF07690">
    <property type="entry name" value="MFS_1"/>
    <property type="match status" value="1"/>
</dbReference>
<name>A0A3M7LYC8_9PLEO</name>
<proteinExistence type="predicted"/>
<feature type="transmembrane region" description="Helical" evidence="7">
    <location>
        <begin position="212"/>
        <end position="234"/>
    </location>
</feature>
<feature type="transmembrane region" description="Helical" evidence="7">
    <location>
        <begin position="254"/>
        <end position="278"/>
    </location>
</feature>
<protein>
    <submittedName>
        <fullName evidence="9">Major facilitator superfamily transporter</fullName>
    </submittedName>
</protein>
<keyword evidence="4 7" id="KW-1133">Transmembrane helix</keyword>
<dbReference type="OrthoDB" id="419616at2759"/>
<keyword evidence="10" id="KW-1185">Reference proteome</keyword>
<dbReference type="Proteomes" id="UP000265663">
    <property type="component" value="Unassembled WGS sequence"/>
</dbReference>
<comment type="subcellular location">
    <subcellularLocation>
        <location evidence="1">Membrane</location>
        <topology evidence="1">Multi-pass membrane protein</topology>
    </subcellularLocation>
</comment>
<feature type="transmembrane region" description="Helical" evidence="7">
    <location>
        <begin position="345"/>
        <end position="369"/>
    </location>
</feature>
<evidence type="ECO:0000313" key="9">
    <source>
        <dbReference type="EMBL" id="RMZ67221.1"/>
    </source>
</evidence>
<dbReference type="InterPro" id="IPR011701">
    <property type="entry name" value="MFS"/>
</dbReference>
<dbReference type="InterPro" id="IPR020846">
    <property type="entry name" value="MFS_dom"/>
</dbReference>
<dbReference type="PANTHER" id="PTHR23504:SF3">
    <property type="entry name" value="MAJOR FACILITATOR SUPERFAMILY (MFS) PROFILE DOMAIN-CONTAINING PROTEIN"/>
    <property type="match status" value="1"/>
</dbReference>
<dbReference type="AlphaFoldDB" id="A0A3M7LYC8"/>
<keyword evidence="2" id="KW-0813">Transport</keyword>
<dbReference type="InterPro" id="IPR036259">
    <property type="entry name" value="MFS_trans_sf"/>
</dbReference>
<evidence type="ECO:0000259" key="8">
    <source>
        <dbReference type="PROSITE" id="PS50850"/>
    </source>
</evidence>